<protein>
    <submittedName>
        <fullName evidence="6">Cytochrome c</fullName>
    </submittedName>
</protein>
<reference evidence="6 7" key="1">
    <citation type="submission" date="2007-10" db="EMBL/GenBank/DDBJ databases">
        <authorList>
            <person name="Wagner-Dobler I."/>
            <person name="Ferriera S."/>
            <person name="Johnson J."/>
            <person name="Kravitz S."/>
            <person name="Beeson K."/>
            <person name="Sutton G."/>
            <person name="Rogers Y.-H."/>
            <person name="Friedman R."/>
            <person name="Frazier M."/>
            <person name="Venter J.C."/>
        </authorList>
    </citation>
    <scope>NUCLEOTIDE SEQUENCE [LARGE SCALE GENOMIC DNA]</scope>
    <source>
        <strain evidence="6 7">DFL-43</strain>
    </source>
</reference>
<feature type="domain" description="Cytochrome c" evidence="5">
    <location>
        <begin position="49"/>
        <end position="135"/>
    </location>
</feature>
<evidence type="ECO:0000256" key="2">
    <source>
        <dbReference type="ARBA" id="ARBA00022723"/>
    </source>
</evidence>
<accession>A9CW01</accession>
<reference evidence="6 7" key="2">
    <citation type="submission" date="2012-06" db="EMBL/GenBank/DDBJ databases">
        <authorList>
            <person name="Fiebig A."/>
        </authorList>
    </citation>
    <scope>NUCLEOTIDE SEQUENCE [LARGE SCALE GENOMIC DNA]</scope>
    <source>
        <strain evidence="6 7">DFL-43</strain>
    </source>
</reference>
<dbReference type="InterPro" id="IPR036909">
    <property type="entry name" value="Cyt_c-like_dom_sf"/>
</dbReference>
<keyword evidence="3 4" id="KW-0408">Iron</keyword>
<keyword evidence="2 4" id="KW-0479">Metal-binding</keyword>
<dbReference type="GO" id="GO:0046872">
    <property type="term" value="F:metal ion binding"/>
    <property type="evidence" value="ECO:0007669"/>
    <property type="project" value="UniProtKB-KW"/>
</dbReference>
<proteinExistence type="predicted"/>
<dbReference type="InterPro" id="IPR009056">
    <property type="entry name" value="Cyt_c-like_dom"/>
</dbReference>
<dbReference type="PROSITE" id="PS51007">
    <property type="entry name" value="CYTC"/>
    <property type="match status" value="1"/>
</dbReference>
<dbReference type="STRING" id="411684.HPDFL43_19672"/>
<name>A9CW01_HOEPD</name>
<dbReference type="eggNOG" id="COG2010">
    <property type="taxonomic scope" value="Bacteria"/>
</dbReference>
<evidence type="ECO:0000256" key="4">
    <source>
        <dbReference type="PROSITE-ProRule" id="PRU00433"/>
    </source>
</evidence>
<gene>
    <name evidence="6" type="ORF">HPDFL43_19672</name>
</gene>
<sequence length="141" mass="15086">MKKQSLLIGAALLIGAFFIYRGFGGPDHSPSAAQPGAAMANVLVPELSAATRDGEALFVRSCADCHGTNAAGRDGIAPPLVHKIYEPNHHGDASFYLAARNGVRAHHWRFGDMPPVEGLADTDIAKIVFYVRELQRANGIH</sequence>
<dbReference type="RefSeq" id="WP_007199678.1">
    <property type="nucleotide sequence ID" value="NZ_CM002917.1"/>
</dbReference>
<dbReference type="AlphaFoldDB" id="A9CW01"/>
<comment type="caution">
    <text evidence="6">The sequence shown here is derived from an EMBL/GenBank/DDBJ whole genome shotgun (WGS) entry which is preliminary data.</text>
</comment>
<evidence type="ECO:0000313" key="7">
    <source>
        <dbReference type="Proteomes" id="UP000004291"/>
    </source>
</evidence>
<dbReference type="GO" id="GO:0009055">
    <property type="term" value="F:electron transfer activity"/>
    <property type="evidence" value="ECO:0007669"/>
    <property type="project" value="InterPro"/>
</dbReference>
<evidence type="ECO:0000256" key="1">
    <source>
        <dbReference type="ARBA" id="ARBA00022617"/>
    </source>
</evidence>
<dbReference type="Gene3D" id="1.10.760.10">
    <property type="entry name" value="Cytochrome c-like domain"/>
    <property type="match status" value="1"/>
</dbReference>
<dbReference type="SUPFAM" id="SSF46626">
    <property type="entry name" value="Cytochrome c"/>
    <property type="match status" value="1"/>
</dbReference>
<organism evidence="6 7">
    <name type="scientific">Hoeflea phototrophica (strain DSM 17068 / NCIMB 14078 / DFL-43)</name>
    <dbReference type="NCBI Taxonomy" id="411684"/>
    <lineage>
        <taxon>Bacteria</taxon>
        <taxon>Pseudomonadati</taxon>
        <taxon>Pseudomonadota</taxon>
        <taxon>Alphaproteobacteria</taxon>
        <taxon>Hyphomicrobiales</taxon>
        <taxon>Rhizobiaceae</taxon>
        <taxon>Hoeflea</taxon>
    </lineage>
</organism>
<evidence type="ECO:0000313" key="6">
    <source>
        <dbReference type="EMBL" id="EDQ35447.1"/>
    </source>
</evidence>
<keyword evidence="7" id="KW-1185">Reference proteome</keyword>
<dbReference type="GO" id="GO:0020037">
    <property type="term" value="F:heme binding"/>
    <property type="evidence" value="ECO:0007669"/>
    <property type="project" value="InterPro"/>
</dbReference>
<evidence type="ECO:0000256" key="3">
    <source>
        <dbReference type="ARBA" id="ARBA00023004"/>
    </source>
</evidence>
<evidence type="ECO:0000259" key="5">
    <source>
        <dbReference type="PROSITE" id="PS51007"/>
    </source>
</evidence>
<keyword evidence="1 4" id="KW-0349">Heme</keyword>
<dbReference type="Proteomes" id="UP000004291">
    <property type="component" value="Chromosome"/>
</dbReference>
<dbReference type="OrthoDB" id="9779283at2"/>
<dbReference type="Pfam" id="PF00034">
    <property type="entry name" value="Cytochrom_C"/>
    <property type="match status" value="1"/>
</dbReference>
<dbReference type="EMBL" id="ABIA03000001">
    <property type="protein sequence ID" value="EDQ35447.1"/>
    <property type="molecule type" value="Genomic_DNA"/>
</dbReference>
<dbReference type="HOGENOM" id="CLU_119069_0_0_5"/>